<evidence type="ECO:0000259" key="8">
    <source>
        <dbReference type="SMART" id="SM00562"/>
    </source>
</evidence>
<proteinExistence type="inferred from homology"/>
<name>A0AA35RSQ2_GEOBA</name>
<evidence type="ECO:0000256" key="5">
    <source>
        <dbReference type="ARBA" id="ARBA00022777"/>
    </source>
</evidence>
<dbReference type="SUPFAM" id="SSF54919">
    <property type="entry name" value="Nucleoside diphosphate kinase, NDK"/>
    <property type="match status" value="1"/>
</dbReference>
<dbReference type="PRINTS" id="PR01243">
    <property type="entry name" value="NUCDPKINASE"/>
</dbReference>
<evidence type="ECO:0000256" key="4">
    <source>
        <dbReference type="ARBA" id="ARBA00022679"/>
    </source>
</evidence>
<keyword evidence="5 9" id="KW-0418">Kinase</keyword>
<evidence type="ECO:0000256" key="2">
    <source>
        <dbReference type="ARBA" id="ARBA00008142"/>
    </source>
</evidence>
<dbReference type="GO" id="GO:0006228">
    <property type="term" value="P:UTP biosynthetic process"/>
    <property type="evidence" value="ECO:0007669"/>
    <property type="project" value="InterPro"/>
</dbReference>
<keyword evidence="4" id="KW-0808">Transferase</keyword>
<dbReference type="InterPro" id="IPR036850">
    <property type="entry name" value="NDK-like_dom_sf"/>
</dbReference>
<protein>
    <recommendedName>
        <fullName evidence="3">nucleoside-diphosphate kinase</fullName>
        <ecNumber evidence="3">2.7.4.6</ecNumber>
    </recommendedName>
</protein>
<comment type="cofactor">
    <cofactor evidence="1">
        <name>Mg(2+)</name>
        <dbReference type="ChEBI" id="CHEBI:18420"/>
    </cofactor>
</comment>
<comment type="caution">
    <text evidence="9">The sequence shown here is derived from an EMBL/GenBank/DDBJ whole genome shotgun (WGS) entry which is preliminary data.</text>
</comment>
<evidence type="ECO:0000256" key="3">
    <source>
        <dbReference type="ARBA" id="ARBA00012966"/>
    </source>
</evidence>
<dbReference type="PROSITE" id="PS51374">
    <property type="entry name" value="NDPK_LIKE"/>
    <property type="match status" value="1"/>
</dbReference>
<sequence>MQRTLVLIKPDAVQRGLSGEIIARLERRGLKLVGMKMLHVTRELAHRHYGAHVDKPFFEGLVQFITSSPLIAIAVEGESAVDVVRQRWARPTLWKQRPAQYVATSA</sequence>
<gene>
    <name evidence="9" type="ORF">GBAR_LOCUS10397</name>
</gene>
<dbReference type="Pfam" id="PF00334">
    <property type="entry name" value="NDK"/>
    <property type="match status" value="1"/>
</dbReference>
<dbReference type="GO" id="GO:0006241">
    <property type="term" value="P:CTP biosynthetic process"/>
    <property type="evidence" value="ECO:0007669"/>
    <property type="project" value="InterPro"/>
</dbReference>
<evidence type="ECO:0000256" key="7">
    <source>
        <dbReference type="RuleBase" id="RU004011"/>
    </source>
</evidence>
<dbReference type="EC" id="2.7.4.6" evidence="3"/>
<dbReference type="GO" id="GO:0006183">
    <property type="term" value="P:GTP biosynthetic process"/>
    <property type="evidence" value="ECO:0007669"/>
    <property type="project" value="InterPro"/>
</dbReference>
<comment type="similarity">
    <text evidence="2 6 7">Belongs to the NDK family.</text>
</comment>
<keyword evidence="10" id="KW-1185">Reference proteome</keyword>
<dbReference type="InterPro" id="IPR034907">
    <property type="entry name" value="NDK-like_dom"/>
</dbReference>
<reference evidence="9" key="1">
    <citation type="submission" date="2023-03" db="EMBL/GenBank/DDBJ databases">
        <authorList>
            <person name="Steffen K."/>
            <person name="Cardenas P."/>
        </authorList>
    </citation>
    <scope>NUCLEOTIDE SEQUENCE</scope>
</reference>
<evidence type="ECO:0000256" key="1">
    <source>
        <dbReference type="ARBA" id="ARBA00001946"/>
    </source>
</evidence>
<evidence type="ECO:0000256" key="6">
    <source>
        <dbReference type="PROSITE-ProRule" id="PRU00706"/>
    </source>
</evidence>
<evidence type="ECO:0000313" key="9">
    <source>
        <dbReference type="EMBL" id="CAI8017038.1"/>
    </source>
</evidence>
<feature type="domain" description="Nucleoside diphosphate kinase-like" evidence="8">
    <location>
        <begin position="1"/>
        <end position="104"/>
    </location>
</feature>
<evidence type="ECO:0000313" key="10">
    <source>
        <dbReference type="Proteomes" id="UP001174909"/>
    </source>
</evidence>
<accession>A0AA35RSQ2</accession>
<comment type="caution">
    <text evidence="6">Lacks conserved residue(s) required for the propagation of feature annotation.</text>
</comment>
<dbReference type="AlphaFoldDB" id="A0AA35RSQ2"/>
<dbReference type="EMBL" id="CASHTH010001587">
    <property type="protein sequence ID" value="CAI8017038.1"/>
    <property type="molecule type" value="Genomic_DNA"/>
</dbReference>
<dbReference type="Gene3D" id="3.30.70.141">
    <property type="entry name" value="Nucleoside diphosphate kinase-like domain"/>
    <property type="match status" value="1"/>
</dbReference>
<dbReference type="GO" id="GO:0004550">
    <property type="term" value="F:nucleoside diphosphate kinase activity"/>
    <property type="evidence" value="ECO:0007669"/>
    <property type="project" value="UniProtKB-EC"/>
</dbReference>
<dbReference type="SMART" id="SM00562">
    <property type="entry name" value="NDK"/>
    <property type="match status" value="1"/>
</dbReference>
<dbReference type="InterPro" id="IPR001564">
    <property type="entry name" value="Nucleoside_diP_kinase"/>
</dbReference>
<dbReference type="PANTHER" id="PTHR11349">
    <property type="entry name" value="NUCLEOSIDE DIPHOSPHATE KINASE"/>
    <property type="match status" value="1"/>
</dbReference>
<dbReference type="Proteomes" id="UP001174909">
    <property type="component" value="Unassembled WGS sequence"/>
</dbReference>
<organism evidence="9 10">
    <name type="scientific">Geodia barretti</name>
    <name type="common">Barrett's horny sponge</name>
    <dbReference type="NCBI Taxonomy" id="519541"/>
    <lineage>
        <taxon>Eukaryota</taxon>
        <taxon>Metazoa</taxon>
        <taxon>Porifera</taxon>
        <taxon>Demospongiae</taxon>
        <taxon>Heteroscleromorpha</taxon>
        <taxon>Tetractinellida</taxon>
        <taxon>Astrophorina</taxon>
        <taxon>Geodiidae</taxon>
        <taxon>Geodia</taxon>
    </lineage>
</organism>